<evidence type="ECO:0000313" key="3">
    <source>
        <dbReference type="Proteomes" id="UP000199758"/>
    </source>
</evidence>
<name>A0A1M5NQN7_9GAMM</name>
<evidence type="ECO:0000313" key="2">
    <source>
        <dbReference type="EMBL" id="SHG91755.1"/>
    </source>
</evidence>
<reference evidence="2 3" key="1">
    <citation type="submission" date="2016-11" db="EMBL/GenBank/DDBJ databases">
        <authorList>
            <person name="Jaros S."/>
            <person name="Januszkiewicz K."/>
            <person name="Wedrychowicz H."/>
        </authorList>
    </citation>
    <scope>NUCLEOTIDE SEQUENCE [LARGE SCALE GENOMIC DNA]</scope>
    <source>
        <strain evidence="2 3">CGMCC 1.7049</strain>
    </source>
</reference>
<dbReference type="Pfam" id="PF01168">
    <property type="entry name" value="Ala_racemase_N"/>
    <property type="match status" value="1"/>
</dbReference>
<dbReference type="Gene3D" id="3.20.20.10">
    <property type="entry name" value="Alanine racemase"/>
    <property type="match status" value="1"/>
</dbReference>
<dbReference type="PANTHER" id="PTHR28004">
    <property type="entry name" value="ZGC:162816-RELATED"/>
    <property type="match status" value="1"/>
</dbReference>
<dbReference type="SUPFAM" id="SSF51419">
    <property type="entry name" value="PLP-binding barrel"/>
    <property type="match status" value="1"/>
</dbReference>
<proteinExistence type="predicted"/>
<dbReference type="InterPro" id="IPR051466">
    <property type="entry name" value="D-amino_acid_metab_enzyme"/>
</dbReference>
<accession>A0A1M5NQN7</accession>
<dbReference type="Proteomes" id="UP000199758">
    <property type="component" value="Unassembled WGS sequence"/>
</dbReference>
<dbReference type="STRING" id="490188.SAMN04488068_1811"/>
<gene>
    <name evidence="2" type="ORF">SAMN04488068_1811</name>
</gene>
<evidence type="ECO:0000259" key="1">
    <source>
        <dbReference type="Pfam" id="PF01168"/>
    </source>
</evidence>
<dbReference type="AlphaFoldDB" id="A0A1M5NQN7"/>
<dbReference type="InterPro" id="IPR001608">
    <property type="entry name" value="Ala_racemase_N"/>
</dbReference>
<dbReference type="InterPro" id="IPR029066">
    <property type="entry name" value="PLP-binding_barrel"/>
</dbReference>
<keyword evidence="3" id="KW-1185">Reference proteome</keyword>
<feature type="domain" description="Alanine racemase N-terminal" evidence="1">
    <location>
        <begin position="45"/>
        <end position="292"/>
    </location>
</feature>
<dbReference type="EMBL" id="FQWZ01000004">
    <property type="protein sequence ID" value="SHG91755.1"/>
    <property type="molecule type" value="Genomic_DNA"/>
</dbReference>
<sequence length="420" mass="44647">MPCPIAPVMADAGAPAATAPPEDAAGYYARLRRVLAGHSLPAMLIDLDRLDANADAMLTRAGRLPIRLGTKSIRCTAVLRHVLAHSPRFAGLLCYSAREAGWLADQGFDDLLVAYPTVDAGDLAAAAQALRDGKQLTLMVDSAEQCTLIAAQARRNGVRYRVAIDLDMSSDVPGLWFGVRRSPVRDVTGALALASAIRQQGDALELVGLMGYEAQIAGLQDRVPGAGLRNPVIRWLKTRSQREVHARRQAVVDALRAAGHTLPLVNGGGTGSLEATAADASVTEAAAGSGLYSPGLFDYFSHFRHAPAAFFALPVVRRPGPGMVVCAGGGYVASGPAGRDRLPRPYMPEGLQLLDDEGAGEVQTPLRVPPGVDLALGEPVLFRHAKAGELAERFEYALLFRGEQIVAQVPTYRGEMRSFF</sequence>
<organism evidence="2 3">
    <name type="scientific">Hydrocarboniphaga daqingensis</name>
    <dbReference type="NCBI Taxonomy" id="490188"/>
    <lineage>
        <taxon>Bacteria</taxon>
        <taxon>Pseudomonadati</taxon>
        <taxon>Pseudomonadota</taxon>
        <taxon>Gammaproteobacteria</taxon>
        <taxon>Nevskiales</taxon>
        <taxon>Nevskiaceae</taxon>
        <taxon>Hydrocarboniphaga</taxon>
    </lineage>
</organism>
<dbReference type="PANTHER" id="PTHR28004:SF2">
    <property type="entry name" value="D-SERINE DEHYDRATASE"/>
    <property type="match status" value="1"/>
</dbReference>
<dbReference type="GO" id="GO:0036088">
    <property type="term" value="P:D-serine catabolic process"/>
    <property type="evidence" value="ECO:0007669"/>
    <property type="project" value="TreeGrafter"/>
</dbReference>
<dbReference type="CDD" id="cd06813">
    <property type="entry name" value="PLPDE_III_DSD_D-TA_like_2"/>
    <property type="match status" value="1"/>
</dbReference>
<protein>
    <submittedName>
        <fullName evidence="2">D-serine deaminase, pyridoxal phosphate-dependent</fullName>
    </submittedName>
</protein>
<dbReference type="GO" id="GO:0008721">
    <property type="term" value="F:D-serine ammonia-lyase activity"/>
    <property type="evidence" value="ECO:0007669"/>
    <property type="project" value="TreeGrafter"/>
</dbReference>